<gene>
    <name evidence="2" type="ORF">H9727_04885</name>
</gene>
<dbReference type="Proteomes" id="UP000824132">
    <property type="component" value="Unassembled WGS sequence"/>
</dbReference>
<sequence length="154" mass="17569">MKPDVLKFIKRIKRLFVFTSLVLLILAMVFLIWGIVGAALYFIAFALCAVGFIAALVLYLSKVKYAIAYELGFSGGVITVKVKGGTYTFSPENVKKVRYDRSKYIVYFQKDGESDHFIFLRNVPFDRFRAEQFREEEIAAFFPKLSGGAPPERK</sequence>
<feature type="transmembrane region" description="Helical" evidence="1">
    <location>
        <begin position="12"/>
        <end position="33"/>
    </location>
</feature>
<reference evidence="2" key="2">
    <citation type="submission" date="2021-04" db="EMBL/GenBank/DDBJ databases">
        <authorList>
            <person name="Gilroy R."/>
        </authorList>
    </citation>
    <scope>NUCLEOTIDE SEQUENCE</scope>
    <source>
        <strain evidence="2">CHK187-5294</strain>
    </source>
</reference>
<reference evidence="2" key="1">
    <citation type="journal article" date="2021" name="PeerJ">
        <title>Extensive microbial diversity within the chicken gut microbiome revealed by metagenomics and culture.</title>
        <authorList>
            <person name="Gilroy R."/>
            <person name="Ravi A."/>
            <person name="Getino M."/>
            <person name="Pursley I."/>
            <person name="Horton D.L."/>
            <person name="Alikhan N.F."/>
            <person name="Baker D."/>
            <person name="Gharbi K."/>
            <person name="Hall N."/>
            <person name="Watson M."/>
            <person name="Adriaenssens E.M."/>
            <person name="Foster-Nyarko E."/>
            <person name="Jarju S."/>
            <person name="Secka A."/>
            <person name="Antonio M."/>
            <person name="Oren A."/>
            <person name="Chaudhuri R.R."/>
            <person name="La Ragione R."/>
            <person name="Hildebrand F."/>
            <person name="Pallen M.J."/>
        </authorList>
    </citation>
    <scope>NUCLEOTIDE SEQUENCE</scope>
    <source>
        <strain evidence="2">CHK187-5294</strain>
    </source>
</reference>
<feature type="transmembrane region" description="Helical" evidence="1">
    <location>
        <begin position="39"/>
        <end position="60"/>
    </location>
</feature>
<evidence type="ECO:0000313" key="2">
    <source>
        <dbReference type="EMBL" id="HIZ03603.1"/>
    </source>
</evidence>
<dbReference type="AlphaFoldDB" id="A0A9D2IDS5"/>
<accession>A0A9D2IDS5</accession>
<keyword evidence="1" id="KW-0812">Transmembrane</keyword>
<proteinExistence type="predicted"/>
<keyword evidence="1" id="KW-1133">Transmembrane helix</keyword>
<protein>
    <submittedName>
        <fullName evidence="2">Uncharacterized protein</fullName>
    </submittedName>
</protein>
<dbReference type="EMBL" id="DXCL01000026">
    <property type="protein sequence ID" value="HIZ03603.1"/>
    <property type="molecule type" value="Genomic_DNA"/>
</dbReference>
<evidence type="ECO:0000313" key="3">
    <source>
        <dbReference type="Proteomes" id="UP000824132"/>
    </source>
</evidence>
<organism evidence="2 3">
    <name type="scientific">Candidatus Borkfalkia avistercoris</name>
    <dbReference type="NCBI Taxonomy" id="2838504"/>
    <lineage>
        <taxon>Bacteria</taxon>
        <taxon>Bacillati</taxon>
        <taxon>Bacillota</taxon>
        <taxon>Clostridia</taxon>
        <taxon>Christensenellales</taxon>
        <taxon>Christensenellaceae</taxon>
        <taxon>Candidatus Borkfalkia</taxon>
    </lineage>
</organism>
<keyword evidence="1" id="KW-0472">Membrane</keyword>
<comment type="caution">
    <text evidence="2">The sequence shown here is derived from an EMBL/GenBank/DDBJ whole genome shotgun (WGS) entry which is preliminary data.</text>
</comment>
<evidence type="ECO:0000256" key="1">
    <source>
        <dbReference type="SAM" id="Phobius"/>
    </source>
</evidence>
<name>A0A9D2IDS5_9FIRM</name>